<keyword evidence="2" id="KW-1185">Reference proteome</keyword>
<evidence type="ECO:0000313" key="2">
    <source>
        <dbReference type="Proteomes" id="UP001061991"/>
    </source>
</evidence>
<gene>
    <name evidence="1" type="primary">coxB</name>
    <name evidence="1" type="ORF">N8E88_19925</name>
</gene>
<name>A0ACD4D9Q5_9HYPH</name>
<protein>
    <submittedName>
        <fullName evidence="1">Cytochrome c oxidase subunit II</fullName>
    </submittedName>
</protein>
<dbReference type="EMBL" id="CP104973">
    <property type="protein sequence ID" value="UXN62676.1"/>
    <property type="molecule type" value="Genomic_DNA"/>
</dbReference>
<proteinExistence type="predicted"/>
<dbReference type="Proteomes" id="UP001061991">
    <property type="component" value="Chromosome"/>
</dbReference>
<organism evidence="1 2">
    <name type="scientific">Phyllobacterium zundukense</name>
    <dbReference type="NCBI Taxonomy" id="1867719"/>
    <lineage>
        <taxon>Bacteria</taxon>
        <taxon>Pseudomonadati</taxon>
        <taxon>Pseudomonadota</taxon>
        <taxon>Alphaproteobacteria</taxon>
        <taxon>Hyphomicrobiales</taxon>
        <taxon>Phyllobacteriaceae</taxon>
        <taxon>Phyllobacterium</taxon>
    </lineage>
</organism>
<evidence type="ECO:0000313" key="1">
    <source>
        <dbReference type="EMBL" id="UXN62676.1"/>
    </source>
</evidence>
<reference evidence="1" key="1">
    <citation type="submission" date="2022-09" db="EMBL/GenBank/DDBJ databases">
        <title>Interaction between co-microsymbionts with complementary sets of symbiotic genes in legume-rhizobium systems.</title>
        <authorList>
            <person name="Safronova V."/>
            <person name="Sazanova A."/>
            <person name="Afonin A."/>
            <person name="Chirak E."/>
        </authorList>
    </citation>
    <scope>NUCLEOTIDE SEQUENCE</scope>
    <source>
        <strain evidence="1">A18/3m</strain>
    </source>
</reference>
<accession>A0ACD4D9Q5</accession>
<sequence length="284" mass="30905">MLTGAGIVWLFVLLATFAAVRFPSSAFAGIRPGLFIFISGVIFPTICLGGLLVHSLRLLPGARDAKADIIVKVSGEQWWWRVSYMGPRGENVVSANEIRIPSDATVEFELTSPDIIHSFWIPVLGGKMDMIPGRTNHLRLHPEKAGVYRGVCAEYCGTSHALMGFPVVVQTQAEFDAWLKLETSDAVRPGSPDAINGERLFMSTGCRACHTVRGTEARGQIGPDLTHFGGRKTVGAGILANTSTNLEKWLRDTGKVKPAVRMPEFNMLHSGETRDLAAYLTGLK</sequence>